<keyword evidence="12" id="KW-0472">Membrane</keyword>
<comment type="subcellular location">
    <subcellularLocation>
        <location evidence="12">Cell inner membrane</location>
        <topology evidence="12">Lipid-anchor</topology>
        <orientation evidence="12">Periplasmic side</orientation>
    </subcellularLocation>
</comment>
<protein>
    <recommendedName>
        <fullName evidence="2 10">FAD:protein FMN transferase</fullName>
        <ecNumber evidence="1 10">2.7.1.180</ecNumber>
    </recommendedName>
    <alternativeName>
        <fullName evidence="8 10">Flavin transferase</fullName>
    </alternativeName>
</protein>
<evidence type="ECO:0000256" key="1">
    <source>
        <dbReference type="ARBA" id="ARBA00011955"/>
    </source>
</evidence>
<dbReference type="PIRSF" id="PIRSF006268">
    <property type="entry name" value="ApbE"/>
    <property type="match status" value="1"/>
</dbReference>
<dbReference type="AlphaFoldDB" id="A0A6N4TFD4"/>
<proteinExistence type="inferred from homology"/>
<dbReference type="KEGG" id="aarg:Aargi30884_02440"/>
<feature type="binding site" evidence="11">
    <location>
        <position position="308"/>
    </location>
    <ligand>
        <name>Mg(2+)</name>
        <dbReference type="ChEBI" id="CHEBI:18420"/>
    </ligand>
</feature>
<dbReference type="InterPro" id="IPR024932">
    <property type="entry name" value="ApbE"/>
</dbReference>
<organism evidence="13 14">
    <name type="scientific">Amedibacterium intestinale</name>
    <dbReference type="NCBI Taxonomy" id="2583452"/>
    <lineage>
        <taxon>Bacteria</taxon>
        <taxon>Bacillati</taxon>
        <taxon>Bacillota</taxon>
        <taxon>Erysipelotrichia</taxon>
        <taxon>Erysipelotrichales</taxon>
        <taxon>Erysipelotrichaceae</taxon>
        <taxon>Amedibacterium</taxon>
    </lineage>
</organism>
<dbReference type="RefSeq" id="WP_163051306.1">
    <property type="nucleotide sequence ID" value="NZ_AP019695.1"/>
</dbReference>
<evidence type="ECO:0000256" key="10">
    <source>
        <dbReference type="PIRNR" id="PIRNR006268"/>
    </source>
</evidence>
<dbReference type="PANTHER" id="PTHR30040:SF2">
    <property type="entry name" value="FAD:PROTEIN FMN TRANSFERASE"/>
    <property type="match status" value="1"/>
</dbReference>
<feature type="signal peptide" evidence="12">
    <location>
        <begin position="1"/>
        <end position="24"/>
    </location>
</feature>
<dbReference type="GO" id="GO:0016740">
    <property type="term" value="F:transferase activity"/>
    <property type="evidence" value="ECO:0007669"/>
    <property type="project" value="UniProtKB-UniRule"/>
</dbReference>
<evidence type="ECO:0000313" key="13">
    <source>
        <dbReference type="EMBL" id="BBK21341.1"/>
    </source>
</evidence>
<comment type="function">
    <text evidence="12">Flavin transferase that catalyzes the transfer of the FMN moiety of FAD and its covalent binding to the hydroxyl group of a threonine residue in a target flavoprotein.</text>
</comment>
<dbReference type="PROSITE" id="PS51257">
    <property type="entry name" value="PROKAR_LIPOPROTEIN"/>
    <property type="match status" value="1"/>
</dbReference>
<accession>A0A6N4TFD4</accession>
<keyword evidence="12" id="KW-0449">Lipoprotein</keyword>
<comment type="cofactor">
    <cofactor evidence="11">
        <name>Mg(2+)</name>
        <dbReference type="ChEBI" id="CHEBI:18420"/>
    </cofactor>
    <cofactor evidence="11">
        <name>Mn(2+)</name>
        <dbReference type="ChEBI" id="CHEBI:29035"/>
    </cofactor>
    <text evidence="11">Magnesium. Can also use manganese.</text>
</comment>
<dbReference type="Gene3D" id="3.10.520.10">
    <property type="entry name" value="ApbE-like domains"/>
    <property type="match status" value="1"/>
</dbReference>
<reference evidence="14" key="1">
    <citation type="submission" date="2019-05" db="EMBL/GenBank/DDBJ databases">
        <title>Complete genome sequencing of Absiella argi strain JCM 30884.</title>
        <authorList>
            <person name="Sakamoto M."/>
            <person name="Murakami T."/>
            <person name="Mori H."/>
        </authorList>
    </citation>
    <scope>NUCLEOTIDE SEQUENCE [LARGE SCALE GENOMIC DNA]</scope>
    <source>
        <strain evidence="14">JCM 30884</strain>
    </source>
</reference>
<dbReference type="EMBL" id="AP019695">
    <property type="protein sequence ID" value="BBK21341.1"/>
    <property type="molecule type" value="Genomic_DNA"/>
</dbReference>
<comment type="catalytic activity">
    <reaction evidence="9 10 12">
        <text>L-threonyl-[protein] + FAD = FMN-L-threonyl-[protein] + AMP + H(+)</text>
        <dbReference type="Rhea" id="RHEA:36847"/>
        <dbReference type="Rhea" id="RHEA-COMP:11060"/>
        <dbReference type="Rhea" id="RHEA-COMP:11061"/>
        <dbReference type="ChEBI" id="CHEBI:15378"/>
        <dbReference type="ChEBI" id="CHEBI:30013"/>
        <dbReference type="ChEBI" id="CHEBI:57692"/>
        <dbReference type="ChEBI" id="CHEBI:74257"/>
        <dbReference type="ChEBI" id="CHEBI:456215"/>
        <dbReference type="EC" id="2.7.1.180"/>
    </reaction>
</comment>
<feature type="chain" id="PRO_5027146494" description="FAD:protein FMN transferase" evidence="12">
    <location>
        <begin position="25"/>
        <end position="371"/>
    </location>
</feature>
<evidence type="ECO:0000256" key="2">
    <source>
        <dbReference type="ARBA" id="ARBA00016337"/>
    </source>
</evidence>
<keyword evidence="6 10" id="KW-0274">FAD</keyword>
<keyword evidence="14" id="KW-1185">Reference proteome</keyword>
<evidence type="ECO:0000256" key="3">
    <source>
        <dbReference type="ARBA" id="ARBA00022630"/>
    </source>
</evidence>
<feature type="binding site" evidence="11">
    <location>
        <position position="304"/>
    </location>
    <ligand>
        <name>Mg(2+)</name>
        <dbReference type="ChEBI" id="CHEBI:18420"/>
    </ligand>
</feature>
<comment type="similarity">
    <text evidence="10 12">Belongs to the ApbE family.</text>
</comment>
<keyword evidence="7 10" id="KW-0460">Magnesium</keyword>
<dbReference type="PANTHER" id="PTHR30040">
    <property type="entry name" value="THIAMINE BIOSYNTHESIS LIPOPROTEIN APBE"/>
    <property type="match status" value="1"/>
</dbReference>
<feature type="binding site" evidence="11">
    <location>
        <position position="188"/>
    </location>
    <ligand>
        <name>Mg(2+)</name>
        <dbReference type="ChEBI" id="CHEBI:18420"/>
    </ligand>
</feature>
<dbReference type="GO" id="GO:0046872">
    <property type="term" value="F:metal ion binding"/>
    <property type="evidence" value="ECO:0007669"/>
    <property type="project" value="UniProtKB-UniRule"/>
</dbReference>
<dbReference type="EC" id="2.7.1.180" evidence="1 10"/>
<dbReference type="Pfam" id="PF02424">
    <property type="entry name" value="ApbE"/>
    <property type="match status" value="1"/>
</dbReference>
<evidence type="ECO:0000256" key="8">
    <source>
        <dbReference type="ARBA" id="ARBA00031306"/>
    </source>
</evidence>
<sequence length="371" mass="41903">MKNKKWKLLLFVCSLCISSGCTQKQNLEKHSMTATNLGFDTVISFTAYTKNEKEFKKYENELSKQISYYNKIFDRYNSYEGINNIKTINDNAGKKPVEVNEDIIDLLTISKEYAELTNGKFDITLGSVMDLWREAREQAEKNPDNTFVPSMEDLENAKEHSGWDKVQIDKEKNTVYLTDPKTRLDVGAIAKGYAIDKTSQHLKELGVEHGFLNGGGNIRLLGNKPDDSNWVVGVQIPDLTQQATDSISSLSLPGNTSIVTSGDYQRFYVYDGTIMHHIIDPETLQPARYARSVSIVCDDGTASDILSTALFTMSQEDGQALLDKINKEKDIHASALWVYDKNTLPKHLENSYKNQEYTISYSSSLKEKIVK</sequence>
<evidence type="ECO:0000256" key="11">
    <source>
        <dbReference type="PIRSR" id="PIRSR006268-2"/>
    </source>
</evidence>
<keyword evidence="3 10" id="KW-0285">Flavoprotein</keyword>
<dbReference type="InterPro" id="IPR003374">
    <property type="entry name" value="ApbE-like_sf"/>
</dbReference>
<evidence type="ECO:0000256" key="5">
    <source>
        <dbReference type="ARBA" id="ARBA00022723"/>
    </source>
</evidence>
<dbReference type="GO" id="GO:0005886">
    <property type="term" value="C:plasma membrane"/>
    <property type="evidence" value="ECO:0007669"/>
    <property type="project" value="UniProtKB-SubCell"/>
</dbReference>
<evidence type="ECO:0000256" key="9">
    <source>
        <dbReference type="ARBA" id="ARBA00048540"/>
    </source>
</evidence>
<gene>
    <name evidence="13" type="ORF">Aargi30884_02440</name>
</gene>
<evidence type="ECO:0000313" key="14">
    <source>
        <dbReference type="Proteomes" id="UP000464754"/>
    </source>
</evidence>
<evidence type="ECO:0000256" key="4">
    <source>
        <dbReference type="ARBA" id="ARBA00022679"/>
    </source>
</evidence>
<keyword evidence="5 10" id="KW-0479">Metal-binding</keyword>
<keyword evidence="12" id="KW-0997">Cell inner membrane</keyword>
<keyword evidence="12" id="KW-1003">Cell membrane</keyword>
<dbReference type="SUPFAM" id="SSF143631">
    <property type="entry name" value="ApbE-like"/>
    <property type="match status" value="1"/>
</dbReference>
<name>A0A6N4TFD4_9FIRM</name>
<dbReference type="Proteomes" id="UP000464754">
    <property type="component" value="Chromosome"/>
</dbReference>
<keyword evidence="4 10" id="KW-0808">Transferase</keyword>
<keyword evidence="12" id="KW-0732">Signal</keyword>
<evidence type="ECO:0000256" key="6">
    <source>
        <dbReference type="ARBA" id="ARBA00022827"/>
    </source>
</evidence>
<evidence type="ECO:0000256" key="7">
    <source>
        <dbReference type="ARBA" id="ARBA00022842"/>
    </source>
</evidence>
<evidence type="ECO:0000256" key="12">
    <source>
        <dbReference type="RuleBase" id="RU363002"/>
    </source>
</evidence>